<protein>
    <submittedName>
        <fullName evidence="3">Uncharacterized protein</fullName>
    </submittedName>
</protein>
<organism evidence="3 4">
    <name type="scientific">Strongylus vulgaris</name>
    <name type="common">Blood worm</name>
    <dbReference type="NCBI Taxonomy" id="40348"/>
    <lineage>
        <taxon>Eukaryota</taxon>
        <taxon>Metazoa</taxon>
        <taxon>Ecdysozoa</taxon>
        <taxon>Nematoda</taxon>
        <taxon>Chromadorea</taxon>
        <taxon>Rhabditida</taxon>
        <taxon>Rhabditina</taxon>
        <taxon>Rhabditomorpha</taxon>
        <taxon>Strongyloidea</taxon>
        <taxon>Strongylidae</taxon>
        <taxon>Strongylus</taxon>
    </lineage>
</organism>
<feature type="signal peptide" evidence="2">
    <location>
        <begin position="1"/>
        <end position="17"/>
    </location>
</feature>
<accession>A0A3P7KXP8</accession>
<dbReference type="PANTHER" id="PTHR35182">
    <property type="entry name" value="PROTEIN CBG13762"/>
    <property type="match status" value="1"/>
</dbReference>
<gene>
    <name evidence="3" type="ORF">SVUK_LOCUS10143</name>
</gene>
<dbReference type="AlphaFoldDB" id="A0A3P7KXP8"/>
<dbReference type="EMBL" id="UYYB01094972">
    <property type="protein sequence ID" value="VDM75145.1"/>
    <property type="molecule type" value="Genomic_DNA"/>
</dbReference>
<sequence length="134" mass="14995">MWLKFVVLLLVIYSVYGSIMIQQAEVGKKVELRLGSDVVTWKRVRKDDIEEFIKYCGPTEKGPRCSQFVTADNKPAVPETNAHVNRDGTLVIESFKETDAGLYSSPDQKPNIEKQPDGSETATLAGHIELIVKE</sequence>
<name>A0A3P7KXP8_STRVU</name>
<feature type="chain" id="PRO_5018146659" evidence="2">
    <location>
        <begin position="18"/>
        <end position="134"/>
    </location>
</feature>
<evidence type="ECO:0000256" key="1">
    <source>
        <dbReference type="SAM" id="MobiDB-lite"/>
    </source>
</evidence>
<evidence type="ECO:0000313" key="3">
    <source>
        <dbReference type="EMBL" id="VDM75145.1"/>
    </source>
</evidence>
<keyword evidence="2" id="KW-0732">Signal</keyword>
<reference evidence="3 4" key="1">
    <citation type="submission" date="2018-11" db="EMBL/GenBank/DDBJ databases">
        <authorList>
            <consortium name="Pathogen Informatics"/>
        </authorList>
    </citation>
    <scope>NUCLEOTIDE SEQUENCE [LARGE SCALE GENOMIC DNA]</scope>
</reference>
<keyword evidence="4" id="KW-1185">Reference proteome</keyword>
<dbReference type="Proteomes" id="UP000270094">
    <property type="component" value="Unassembled WGS sequence"/>
</dbReference>
<proteinExistence type="predicted"/>
<dbReference type="PANTHER" id="PTHR35182:SF1">
    <property type="entry name" value="COLD-SHOCK PROTEIN-RELATED"/>
    <property type="match status" value="1"/>
</dbReference>
<evidence type="ECO:0000313" key="4">
    <source>
        <dbReference type="Proteomes" id="UP000270094"/>
    </source>
</evidence>
<dbReference type="OrthoDB" id="5824604at2759"/>
<evidence type="ECO:0000256" key="2">
    <source>
        <dbReference type="SAM" id="SignalP"/>
    </source>
</evidence>
<feature type="region of interest" description="Disordered" evidence="1">
    <location>
        <begin position="101"/>
        <end position="121"/>
    </location>
</feature>